<evidence type="ECO:0000313" key="6">
    <source>
        <dbReference type="Proteomes" id="UP000465667"/>
    </source>
</evidence>
<dbReference type="Pfam" id="PF02254">
    <property type="entry name" value="TrkA_N"/>
    <property type="match status" value="1"/>
</dbReference>
<organism evidence="3 6">
    <name type="scientific">Haloferax volcanii</name>
    <name type="common">Halobacterium volcanii</name>
    <dbReference type="NCBI Taxonomy" id="2246"/>
    <lineage>
        <taxon>Archaea</taxon>
        <taxon>Methanobacteriati</taxon>
        <taxon>Methanobacteriota</taxon>
        <taxon>Stenosarchaea group</taxon>
        <taxon>Halobacteria</taxon>
        <taxon>Halobacteriales</taxon>
        <taxon>Haloferacaceae</taxon>
        <taxon>Haloferax</taxon>
    </lineage>
</organism>
<reference evidence="3 6" key="3">
    <citation type="submission" date="2020-02" db="EMBL/GenBank/DDBJ databases">
        <title>Whole genome sequence of Haloferax alexandrinus pws1.</title>
        <authorList>
            <person name="Verma D.K."/>
            <person name="Gopal K."/>
            <person name="Prasad E.S."/>
        </authorList>
    </citation>
    <scope>NUCLEOTIDE SEQUENCE [LARGE SCALE GENOMIC DNA]</scope>
    <source>
        <strain evidence="3">Wsp1</strain>
        <strain evidence="6">wsp1</strain>
    </source>
</reference>
<dbReference type="InterPro" id="IPR036291">
    <property type="entry name" value="NAD(P)-bd_dom_sf"/>
</dbReference>
<dbReference type="GO" id="GO:0006813">
    <property type="term" value="P:potassium ion transport"/>
    <property type="evidence" value="ECO:0007669"/>
    <property type="project" value="InterPro"/>
</dbReference>
<dbReference type="InterPro" id="IPR003148">
    <property type="entry name" value="RCK_N"/>
</dbReference>
<evidence type="ECO:0000313" key="2">
    <source>
        <dbReference type="EMBL" id="NLV01852.1"/>
    </source>
</evidence>
<dbReference type="Proteomes" id="UP000465667">
    <property type="component" value="Chromosome"/>
</dbReference>
<dbReference type="PANTHER" id="PTHR43833">
    <property type="entry name" value="POTASSIUM CHANNEL PROTEIN 2-RELATED-RELATED"/>
    <property type="match status" value="1"/>
</dbReference>
<proteinExistence type="predicted"/>
<dbReference type="Gene3D" id="3.40.50.720">
    <property type="entry name" value="NAD(P)-binding Rossmann-like Domain"/>
    <property type="match status" value="1"/>
</dbReference>
<name>A0A6C0UUK0_HALVO</name>
<protein>
    <submittedName>
        <fullName evidence="3">Potassium transporter TrkA</fullName>
    </submittedName>
</protein>
<dbReference type="KEGG" id="hale:G3A49_04605"/>
<evidence type="ECO:0000313" key="3">
    <source>
        <dbReference type="EMBL" id="QIB77459.1"/>
    </source>
</evidence>
<feature type="domain" description="RCK N-terminal" evidence="1">
    <location>
        <begin position="21"/>
        <end position="124"/>
    </location>
</feature>
<accession>A0A6C0UUK0</accession>
<dbReference type="RefSeq" id="WP_004064225.1">
    <property type="nucleotide sequence ID" value="NZ_CP048738.1"/>
</dbReference>
<dbReference type="EMBL" id="WOWC01000001">
    <property type="protein sequence ID" value="NLV01852.1"/>
    <property type="molecule type" value="Genomic_DNA"/>
</dbReference>
<reference evidence="4 5" key="1">
    <citation type="submission" date="2019-07" db="EMBL/GenBank/DDBJ databases">
        <title>Draft genome sequence of Haloferax volcanii SS0101, isolated from salt farm in Samut Sakhon, Thailand.</title>
        <authorList>
            <person name="Wanthongcharoen S."/>
            <person name="Yamprayoonswat W."/>
            <person name="Ruangsuj P."/>
            <person name="Thongpramul N."/>
            <person name="Jumpathong W."/>
            <person name="Sittihan S."/>
            <person name="Kanjanavas P."/>
            <person name="Yasawong M."/>
        </authorList>
    </citation>
    <scope>NUCLEOTIDE SEQUENCE [LARGE SCALE GENOMIC DNA]</scope>
    <source>
        <strain evidence="4 5">SS0101</strain>
    </source>
</reference>
<dbReference type="EMBL" id="CP048738">
    <property type="protein sequence ID" value="QIB77459.1"/>
    <property type="molecule type" value="Genomic_DNA"/>
</dbReference>
<dbReference type="SUPFAM" id="SSF51735">
    <property type="entry name" value="NAD(P)-binding Rossmann-fold domains"/>
    <property type="match status" value="1"/>
</dbReference>
<dbReference type="EMBL" id="VMTR01000015">
    <property type="protein sequence ID" value="TVT95850.1"/>
    <property type="molecule type" value="Genomic_DNA"/>
</dbReference>
<evidence type="ECO:0000313" key="5">
    <source>
        <dbReference type="Proteomes" id="UP000320212"/>
    </source>
</evidence>
<dbReference type="Proteomes" id="UP000619835">
    <property type="component" value="Unassembled WGS sequence"/>
</dbReference>
<dbReference type="GeneID" id="44082664"/>
<sequence>MTSNHSVADERLTDCEQRTYYVLGGAHLGSAVARHLRADGRAVRVVDEFHDRSDTDGVRGDPADVRTLSEADVSSASTVVVATASDSRNLLIAQLVRARFDVEHVVVLVNTPDRFELFAEAGHQPVCATSVLSGTLAGAV</sequence>
<dbReference type="GeneID" id="301158869"/>
<gene>
    <name evidence="4" type="ORF">FQA18_04055</name>
    <name evidence="3" type="ORF">G3A49_04605</name>
    <name evidence="2" type="ORF">GOC85_04580</name>
</gene>
<evidence type="ECO:0000259" key="1">
    <source>
        <dbReference type="Pfam" id="PF02254"/>
    </source>
</evidence>
<evidence type="ECO:0000313" key="4">
    <source>
        <dbReference type="EMBL" id="TVT95850.1"/>
    </source>
</evidence>
<dbReference type="Proteomes" id="UP000320212">
    <property type="component" value="Unassembled WGS sequence"/>
</dbReference>
<reference evidence="2" key="2">
    <citation type="submission" date="2019-12" db="EMBL/GenBank/DDBJ databases">
        <title>Haloferax alexandrinus strain pws11.</title>
        <authorList>
            <person name="Verma D.K."/>
            <person name="Gopal K."/>
            <person name="Prasad E.S."/>
        </authorList>
    </citation>
    <scope>NUCLEOTIDE SEQUENCE</scope>
    <source>
        <strain evidence="2">Pws11</strain>
    </source>
</reference>
<dbReference type="InterPro" id="IPR050721">
    <property type="entry name" value="Trk_Ktr_HKT_K-transport"/>
</dbReference>
<dbReference type="AlphaFoldDB" id="A0A6C0UUK0"/>
<accession>A0A558GDK6</accession>